<evidence type="ECO:0000313" key="3">
    <source>
        <dbReference type="Proteomes" id="UP000517892"/>
    </source>
</evidence>
<gene>
    <name evidence="2" type="primary">Togaram2</name>
    <name evidence="2" type="ORF">CENUNI_R08678</name>
</gene>
<dbReference type="AlphaFoldDB" id="A0A7K5AEQ5"/>
<dbReference type="GO" id="GO:0005929">
    <property type="term" value="C:cilium"/>
    <property type="evidence" value="ECO:0007669"/>
    <property type="project" value="TreeGrafter"/>
</dbReference>
<dbReference type="EMBL" id="VYZI01004584">
    <property type="protein sequence ID" value="NWR82225.1"/>
    <property type="molecule type" value="Genomic_DNA"/>
</dbReference>
<protein>
    <submittedName>
        <fullName evidence="2">TGRM2 protein</fullName>
    </submittedName>
</protein>
<comment type="caution">
    <text evidence="2">The sequence shown here is derived from an EMBL/GenBank/DDBJ whole genome shotgun (WGS) entry which is preliminary data.</text>
</comment>
<dbReference type="InterPro" id="IPR024395">
    <property type="entry name" value="CLASP_N_dom"/>
</dbReference>
<dbReference type="Pfam" id="PF12348">
    <property type="entry name" value="CLASP_N"/>
    <property type="match status" value="1"/>
</dbReference>
<evidence type="ECO:0000313" key="2">
    <source>
        <dbReference type="EMBL" id="NWR82225.1"/>
    </source>
</evidence>
<dbReference type="GO" id="GO:0005881">
    <property type="term" value="C:cytoplasmic microtubule"/>
    <property type="evidence" value="ECO:0007669"/>
    <property type="project" value="TreeGrafter"/>
</dbReference>
<dbReference type="PANTHER" id="PTHR21567:SF42">
    <property type="entry name" value="TOG ARRAY REGULATOR OF AXONEMAL MICROTUBULES PROTEIN 2"/>
    <property type="match status" value="1"/>
</dbReference>
<dbReference type="GO" id="GO:0000226">
    <property type="term" value="P:microtubule cytoskeleton organization"/>
    <property type="evidence" value="ECO:0007669"/>
    <property type="project" value="TreeGrafter"/>
</dbReference>
<dbReference type="Gene3D" id="1.25.10.10">
    <property type="entry name" value="Leucine-rich Repeat Variant"/>
    <property type="match status" value="1"/>
</dbReference>
<evidence type="ECO:0000259" key="1">
    <source>
        <dbReference type="Pfam" id="PF12348"/>
    </source>
</evidence>
<organism evidence="2 3">
    <name type="scientific">Centropus unirufus</name>
    <dbReference type="NCBI Taxonomy" id="1118519"/>
    <lineage>
        <taxon>Eukaryota</taxon>
        <taxon>Metazoa</taxon>
        <taxon>Chordata</taxon>
        <taxon>Craniata</taxon>
        <taxon>Vertebrata</taxon>
        <taxon>Euteleostomi</taxon>
        <taxon>Archelosauria</taxon>
        <taxon>Archosauria</taxon>
        <taxon>Dinosauria</taxon>
        <taxon>Saurischia</taxon>
        <taxon>Theropoda</taxon>
        <taxon>Coelurosauria</taxon>
        <taxon>Aves</taxon>
        <taxon>Neognathae</taxon>
        <taxon>Neoaves</taxon>
        <taxon>Otidimorphae</taxon>
        <taxon>Cuculiformes</taxon>
        <taxon>Centropidae</taxon>
        <taxon>Centropus</taxon>
    </lineage>
</organism>
<name>A0A7K5AEQ5_9AVES</name>
<feature type="non-terminal residue" evidence="2">
    <location>
        <position position="106"/>
    </location>
</feature>
<reference evidence="2 3" key="1">
    <citation type="submission" date="2019-09" db="EMBL/GenBank/DDBJ databases">
        <title>Bird 10,000 Genomes (B10K) Project - Family phase.</title>
        <authorList>
            <person name="Zhang G."/>
        </authorList>
    </citation>
    <scope>NUCLEOTIDE SEQUENCE [LARGE SCALE GENOMIC DNA]</scope>
    <source>
        <strain evidence="2">B10K-DU-017-25</strain>
        <tissue evidence="2">Mixed tissue sample</tissue>
    </source>
</reference>
<dbReference type="OrthoDB" id="63891at2759"/>
<proteinExistence type="predicted"/>
<sequence>MDPEVDEAARVLLQKTADSSEFIWKAANASLGVMVASVTPARAMTALLASGIQHRNVTVRKCAAEHLLTAVELIGAEKLLSGRRDSTELLVRTMVKLAQDCHLDTR</sequence>
<accession>A0A7K5AEQ5</accession>
<feature type="domain" description="CLASP N-terminal" evidence="1">
    <location>
        <begin position="1"/>
        <end position="101"/>
    </location>
</feature>
<dbReference type="Proteomes" id="UP000517892">
    <property type="component" value="Unassembled WGS sequence"/>
</dbReference>
<feature type="non-terminal residue" evidence="2">
    <location>
        <position position="1"/>
    </location>
</feature>
<keyword evidence="3" id="KW-1185">Reference proteome</keyword>
<dbReference type="PANTHER" id="PTHR21567">
    <property type="entry name" value="CLASP"/>
    <property type="match status" value="1"/>
</dbReference>
<dbReference type="GO" id="GO:0008017">
    <property type="term" value="F:microtubule binding"/>
    <property type="evidence" value="ECO:0007669"/>
    <property type="project" value="TreeGrafter"/>
</dbReference>
<dbReference type="InterPro" id="IPR011989">
    <property type="entry name" value="ARM-like"/>
</dbReference>